<evidence type="ECO:0000256" key="1">
    <source>
        <dbReference type="ARBA" id="ARBA00004976"/>
    </source>
</evidence>
<dbReference type="Gene3D" id="1.10.287.860">
    <property type="entry name" value="Nucleotidyltransferase"/>
    <property type="match status" value="1"/>
</dbReference>
<dbReference type="Pfam" id="PF04607">
    <property type="entry name" value="RelA_SpoT"/>
    <property type="match status" value="1"/>
</dbReference>
<dbReference type="InterPro" id="IPR007685">
    <property type="entry name" value="RelA_SpoT"/>
</dbReference>
<dbReference type="PANTHER" id="PTHR47837:SF2">
    <property type="entry name" value="GTP PYROPHOSPHOKINASE YWAC"/>
    <property type="match status" value="1"/>
</dbReference>
<evidence type="ECO:0000259" key="3">
    <source>
        <dbReference type="SMART" id="SM00954"/>
    </source>
</evidence>
<evidence type="ECO:0000313" key="5">
    <source>
        <dbReference type="Proteomes" id="UP001442364"/>
    </source>
</evidence>
<name>A0ABV1BYP5_9FIRM</name>
<proteinExistence type="predicted"/>
<dbReference type="InterPro" id="IPR052366">
    <property type="entry name" value="GTP_Pyrophosphokinase"/>
</dbReference>
<dbReference type="EMBL" id="JBBMER010000006">
    <property type="protein sequence ID" value="MEQ2380078.1"/>
    <property type="molecule type" value="Genomic_DNA"/>
</dbReference>
<keyword evidence="5" id="KW-1185">Reference proteome</keyword>
<comment type="pathway">
    <text evidence="1">Purine metabolism; ppGpp biosynthesis; ppGpp from GTP: step 1/2.</text>
</comment>
<dbReference type="PANTHER" id="PTHR47837">
    <property type="entry name" value="GTP PYROPHOSPHOKINASE YJBM"/>
    <property type="match status" value="1"/>
</dbReference>
<sequence>MGIEDFLKQEEQRFIRENLMSDEVFDFIRENTMPFNELMAYYRCAIMEVETKFKVLNEQFSLQYDRNPIETIKTRIKSTEGIIKKANKKNIPFTMESIEQNIRDIAGIRVICSFTEDIYMLADCLLQQDDIILIEKKDYIKNPKESGYRSLHLIIEIPIFLQNEKRRMKVEVQLRTIAMDFWASVEHKLRYKKNIPDSEAEILALELSDCANQLAQLDDKMEQIKKRIVEAEKESAPKGDRKRPLPTIGGMLIKNRINGLIK</sequence>
<dbReference type="CDD" id="cd05399">
    <property type="entry name" value="NT_Rel-Spo_like"/>
    <property type="match status" value="1"/>
</dbReference>
<dbReference type="SMART" id="SM00954">
    <property type="entry name" value="RelA_SpoT"/>
    <property type="match status" value="1"/>
</dbReference>
<keyword evidence="2" id="KW-0175">Coiled coil</keyword>
<protein>
    <submittedName>
        <fullName evidence="4">GTP pyrophosphokinase family protein</fullName>
    </submittedName>
</protein>
<dbReference type="InterPro" id="IPR043519">
    <property type="entry name" value="NT_sf"/>
</dbReference>
<feature type="coiled-coil region" evidence="2">
    <location>
        <begin position="207"/>
        <end position="234"/>
    </location>
</feature>
<dbReference type="SUPFAM" id="SSF81301">
    <property type="entry name" value="Nucleotidyltransferase"/>
    <property type="match status" value="1"/>
</dbReference>
<organism evidence="4 5">
    <name type="scientific">[Lactobacillus] rogosae</name>
    <dbReference type="NCBI Taxonomy" id="706562"/>
    <lineage>
        <taxon>Bacteria</taxon>
        <taxon>Bacillati</taxon>
        <taxon>Bacillota</taxon>
        <taxon>Clostridia</taxon>
        <taxon>Lachnospirales</taxon>
        <taxon>Lachnospiraceae</taxon>
        <taxon>Lachnospira</taxon>
    </lineage>
</organism>
<evidence type="ECO:0000313" key="4">
    <source>
        <dbReference type="EMBL" id="MEQ2380078.1"/>
    </source>
</evidence>
<dbReference type="Proteomes" id="UP001442364">
    <property type="component" value="Unassembled WGS sequence"/>
</dbReference>
<dbReference type="Gene3D" id="3.30.460.10">
    <property type="entry name" value="Beta Polymerase, domain 2"/>
    <property type="match status" value="1"/>
</dbReference>
<accession>A0ABV1BYP5</accession>
<gene>
    <name evidence="4" type="ORF">WMO14_09315</name>
</gene>
<feature type="domain" description="RelA/SpoT" evidence="3">
    <location>
        <begin position="74"/>
        <end position="197"/>
    </location>
</feature>
<comment type="caution">
    <text evidence="4">The sequence shown here is derived from an EMBL/GenBank/DDBJ whole genome shotgun (WGS) entry which is preliminary data.</text>
</comment>
<dbReference type="RefSeq" id="WP_055306487.1">
    <property type="nucleotide sequence ID" value="NZ_JBBMER010000006.1"/>
</dbReference>
<reference evidence="4 5" key="1">
    <citation type="submission" date="2024-03" db="EMBL/GenBank/DDBJ databases">
        <title>Human intestinal bacterial collection.</title>
        <authorList>
            <person name="Pauvert C."/>
            <person name="Hitch T.C.A."/>
            <person name="Clavel T."/>
        </authorList>
    </citation>
    <scope>NUCLEOTIDE SEQUENCE [LARGE SCALE GENOMIC DNA]</scope>
    <source>
        <strain evidence="4 5">CLA-AA-H255</strain>
    </source>
</reference>
<evidence type="ECO:0000256" key="2">
    <source>
        <dbReference type="SAM" id="Coils"/>
    </source>
</evidence>